<dbReference type="EMBL" id="JARJCM010000081">
    <property type="protein sequence ID" value="KAJ7031499.1"/>
    <property type="molecule type" value="Genomic_DNA"/>
</dbReference>
<protein>
    <recommendedName>
        <fullName evidence="3">F-box domain-containing protein</fullName>
    </recommendedName>
</protein>
<proteinExistence type="predicted"/>
<name>A0AAD6SPU7_9AGAR</name>
<evidence type="ECO:0000313" key="1">
    <source>
        <dbReference type="EMBL" id="KAJ7031499.1"/>
    </source>
</evidence>
<evidence type="ECO:0008006" key="3">
    <source>
        <dbReference type="Google" id="ProtNLM"/>
    </source>
</evidence>
<accession>A0AAD6SPU7</accession>
<reference evidence="1" key="1">
    <citation type="submission" date="2023-03" db="EMBL/GenBank/DDBJ databases">
        <title>Massive genome expansion in bonnet fungi (Mycena s.s.) driven by repeated elements and novel gene families across ecological guilds.</title>
        <authorList>
            <consortium name="Lawrence Berkeley National Laboratory"/>
            <person name="Harder C.B."/>
            <person name="Miyauchi S."/>
            <person name="Viragh M."/>
            <person name="Kuo A."/>
            <person name="Thoen E."/>
            <person name="Andreopoulos B."/>
            <person name="Lu D."/>
            <person name="Skrede I."/>
            <person name="Drula E."/>
            <person name="Henrissat B."/>
            <person name="Morin E."/>
            <person name="Kohler A."/>
            <person name="Barry K."/>
            <person name="LaButti K."/>
            <person name="Morin E."/>
            <person name="Salamov A."/>
            <person name="Lipzen A."/>
            <person name="Mereny Z."/>
            <person name="Hegedus B."/>
            <person name="Baldrian P."/>
            <person name="Stursova M."/>
            <person name="Weitz H."/>
            <person name="Taylor A."/>
            <person name="Grigoriev I.V."/>
            <person name="Nagy L.G."/>
            <person name="Martin F."/>
            <person name="Kauserud H."/>
        </authorList>
    </citation>
    <scope>NUCLEOTIDE SEQUENCE</scope>
    <source>
        <strain evidence="1">CBHHK200</strain>
    </source>
</reference>
<sequence>AVCQTWRDIALGTPALWATLALRFDLIDRAFASEPGNVDALADRWLQRAAPLPLSILFSALPQYSAHSPPAVTPLHIRNIIHKYAHMIQYLQLNMSMADLRQTELNSVNFPLLRRAAFVDHDDEESPPDPIHSLIFVFGVFCLRRCPRLRELFVFDGGILSSTWPVAAVDKI</sequence>
<dbReference type="Proteomes" id="UP001218188">
    <property type="component" value="Unassembled WGS sequence"/>
</dbReference>
<organism evidence="1 2">
    <name type="scientific">Mycena alexandri</name>
    <dbReference type="NCBI Taxonomy" id="1745969"/>
    <lineage>
        <taxon>Eukaryota</taxon>
        <taxon>Fungi</taxon>
        <taxon>Dikarya</taxon>
        <taxon>Basidiomycota</taxon>
        <taxon>Agaricomycotina</taxon>
        <taxon>Agaricomycetes</taxon>
        <taxon>Agaricomycetidae</taxon>
        <taxon>Agaricales</taxon>
        <taxon>Marasmiineae</taxon>
        <taxon>Mycenaceae</taxon>
        <taxon>Mycena</taxon>
    </lineage>
</organism>
<feature type="non-terminal residue" evidence="1">
    <location>
        <position position="1"/>
    </location>
</feature>
<comment type="caution">
    <text evidence="1">The sequence shown here is derived from an EMBL/GenBank/DDBJ whole genome shotgun (WGS) entry which is preliminary data.</text>
</comment>
<dbReference type="AlphaFoldDB" id="A0AAD6SPU7"/>
<gene>
    <name evidence="1" type="ORF">C8F04DRAFT_960293</name>
</gene>
<evidence type="ECO:0000313" key="2">
    <source>
        <dbReference type="Proteomes" id="UP001218188"/>
    </source>
</evidence>
<keyword evidence="2" id="KW-1185">Reference proteome</keyword>